<dbReference type="Proteomes" id="UP001451571">
    <property type="component" value="Chromosome"/>
</dbReference>
<feature type="coiled-coil region" evidence="1">
    <location>
        <begin position="7"/>
        <end position="34"/>
    </location>
</feature>
<accession>A0ABZ3F469</accession>
<evidence type="ECO:0000256" key="1">
    <source>
        <dbReference type="SAM" id="Coils"/>
    </source>
</evidence>
<gene>
    <name evidence="2" type="ORF">V6984_11115</name>
</gene>
<evidence type="ECO:0000313" key="3">
    <source>
        <dbReference type="Proteomes" id="UP001451571"/>
    </source>
</evidence>
<sequence length="214" mass="24906">MKDKNMQRHMIAQIDKKEAEINRLRQAKQTERERKQKLLNFSIAANSHAVFNIIPEQVEHVCKTYIVSTGQYLSGASKGQPRIVERLKPNSVCLMTERRRGQTEQERRIIGAFMVGEDFFGEDVYNGLIEGHPRYRMMVPSEAPLLFWEYLDQDTLPRWGNTAFKYCSGTVMNRILSEITQLVGNTEQKEAALEFYQYFCKMNCLSPLMEINIL</sequence>
<protein>
    <submittedName>
        <fullName evidence="2">Uncharacterized protein</fullName>
    </submittedName>
</protein>
<proteinExistence type="predicted"/>
<organism evidence="2 3">
    <name type="scientific">Kineothrix sedimenti</name>
    <dbReference type="NCBI Taxonomy" id="3123317"/>
    <lineage>
        <taxon>Bacteria</taxon>
        <taxon>Bacillati</taxon>
        <taxon>Bacillota</taxon>
        <taxon>Clostridia</taxon>
        <taxon>Lachnospirales</taxon>
        <taxon>Lachnospiraceae</taxon>
        <taxon>Kineothrix</taxon>
    </lineage>
</organism>
<name>A0ABZ3F469_9FIRM</name>
<dbReference type="RefSeq" id="WP_342759849.1">
    <property type="nucleotide sequence ID" value="NZ_CP146256.1"/>
</dbReference>
<evidence type="ECO:0000313" key="2">
    <source>
        <dbReference type="EMBL" id="XAH76276.1"/>
    </source>
</evidence>
<keyword evidence="1" id="KW-0175">Coiled coil</keyword>
<keyword evidence="3" id="KW-1185">Reference proteome</keyword>
<reference evidence="2 3" key="1">
    <citation type="submission" date="2024-02" db="EMBL/GenBank/DDBJ databases">
        <title>Bacterial strain from lacustrine sediment.</title>
        <authorList>
            <person name="Petit C."/>
            <person name="Fadhlaoui K."/>
        </authorList>
    </citation>
    <scope>NUCLEOTIDE SEQUENCE [LARGE SCALE GENOMIC DNA]</scope>
    <source>
        <strain evidence="2 3">IPX-CK</strain>
    </source>
</reference>
<dbReference type="EMBL" id="CP146256">
    <property type="protein sequence ID" value="XAH76276.1"/>
    <property type="molecule type" value="Genomic_DNA"/>
</dbReference>